<dbReference type="InterPro" id="IPR009072">
    <property type="entry name" value="Histone-fold"/>
</dbReference>
<accession>A0A815WTB3</accession>
<dbReference type="CDD" id="cd22911">
    <property type="entry name" value="HFD_H3"/>
    <property type="match status" value="1"/>
</dbReference>
<dbReference type="InterPro" id="IPR007125">
    <property type="entry name" value="H2A/H2B/H3"/>
</dbReference>
<keyword evidence="6" id="KW-0539">Nucleus</keyword>
<feature type="compositionally biased region" description="Polar residues" evidence="8">
    <location>
        <begin position="138"/>
        <end position="156"/>
    </location>
</feature>
<evidence type="ECO:0000256" key="1">
    <source>
        <dbReference type="ARBA" id="ARBA00004123"/>
    </source>
</evidence>
<evidence type="ECO:0000313" key="11">
    <source>
        <dbReference type="EMBL" id="CAF4410333.1"/>
    </source>
</evidence>
<evidence type="ECO:0000256" key="5">
    <source>
        <dbReference type="ARBA" id="ARBA00023125"/>
    </source>
</evidence>
<dbReference type="GO" id="GO:0030527">
    <property type="term" value="F:structural constituent of chromatin"/>
    <property type="evidence" value="ECO:0007669"/>
    <property type="project" value="InterPro"/>
</dbReference>
<keyword evidence="5" id="KW-0238">DNA-binding</keyword>
<keyword evidence="12" id="KW-1185">Reference proteome</keyword>
<comment type="caution">
    <text evidence="10">The sequence shown here is derived from an EMBL/GenBank/DDBJ whole genome shotgun (WGS) entry which is preliminary data.</text>
</comment>
<evidence type="ECO:0000259" key="9">
    <source>
        <dbReference type="Pfam" id="PF00125"/>
    </source>
</evidence>
<reference evidence="10" key="1">
    <citation type="submission" date="2021-02" db="EMBL/GenBank/DDBJ databases">
        <authorList>
            <person name="Nowell W R."/>
        </authorList>
    </citation>
    <scope>NUCLEOTIDE SEQUENCE</scope>
</reference>
<gene>
    <name evidence="10" type="ORF">GPM918_LOCUS39111</name>
    <name evidence="11" type="ORF">SRO942_LOCUS39967</name>
</gene>
<keyword evidence="4" id="KW-0158">Chromosome</keyword>
<dbReference type="PANTHER" id="PTHR11426">
    <property type="entry name" value="HISTONE H3"/>
    <property type="match status" value="1"/>
</dbReference>
<dbReference type="FunFam" id="1.10.20.10:FF:000085">
    <property type="entry name" value="Histone H3.2"/>
    <property type="match status" value="1"/>
</dbReference>
<evidence type="ECO:0000256" key="7">
    <source>
        <dbReference type="ARBA" id="ARBA00023269"/>
    </source>
</evidence>
<protein>
    <recommendedName>
        <fullName evidence="9">Core Histone H2A/H2B/H3 domain-containing protein</fullName>
    </recommendedName>
</protein>
<proteinExistence type="inferred from homology"/>
<evidence type="ECO:0000256" key="6">
    <source>
        <dbReference type="ARBA" id="ARBA00023242"/>
    </source>
</evidence>
<feature type="region of interest" description="Disordered" evidence="8">
    <location>
        <begin position="118"/>
        <end position="183"/>
    </location>
</feature>
<name>A0A815WTB3_9BILA</name>
<sequence length="288" mass="32965">MIHFTTGGIKKPHRYRPGTVALREIRFYQTSTDLLIPYQSFQRLVREIGQQFKTDLRFPKSTVMALQEASESYLVDFFHDTNLLATNAKRVTIQSKDIHDYSSLIAVSSKMKSITSLQSRTSGIKKKPRLSCTRKETLTSSPISQKKTVTISSVTSVPKRLESTSSDEDLSDNNEGKKEKQWPTTTQGIIRRLIQLQKFDGLWQLSVNDIENLTGKKKLKIKSPYTKDVSILTSMIVIVVLKYETKFQSYKSMWNPLVNKACKRIQELLGHGGKNIFQQLEEDVQKQI</sequence>
<dbReference type="GO" id="GO:0003677">
    <property type="term" value="F:DNA binding"/>
    <property type="evidence" value="ECO:0007669"/>
    <property type="project" value="UniProtKB-KW"/>
</dbReference>
<dbReference type="PRINTS" id="PR00622">
    <property type="entry name" value="HISTONEH3"/>
</dbReference>
<dbReference type="Pfam" id="PF00125">
    <property type="entry name" value="Histone"/>
    <property type="match status" value="1"/>
</dbReference>
<comment type="subcellular location">
    <subcellularLocation>
        <location evidence="2">Chromosome</location>
    </subcellularLocation>
    <subcellularLocation>
        <location evidence="1">Nucleus</location>
    </subcellularLocation>
</comment>
<dbReference type="AlphaFoldDB" id="A0A815WTB3"/>
<organism evidence="10 12">
    <name type="scientific">Didymodactylos carnosus</name>
    <dbReference type="NCBI Taxonomy" id="1234261"/>
    <lineage>
        <taxon>Eukaryota</taxon>
        <taxon>Metazoa</taxon>
        <taxon>Spiralia</taxon>
        <taxon>Gnathifera</taxon>
        <taxon>Rotifera</taxon>
        <taxon>Eurotatoria</taxon>
        <taxon>Bdelloidea</taxon>
        <taxon>Philodinida</taxon>
        <taxon>Philodinidae</taxon>
        <taxon>Didymodactylos</taxon>
    </lineage>
</organism>
<dbReference type="GO" id="GO:0000786">
    <property type="term" value="C:nucleosome"/>
    <property type="evidence" value="ECO:0007669"/>
    <property type="project" value="UniProtKB-KW"/>
</dbReference>
<dbReference type="GO" id="GO:0005634">
    <property type="term" value="C:nucleus"/>
    <property type="evidence" value="ECO:0007669"/>
    <property type="project" value="UniProtKB-SubCell"/>
</dbReference>
<comment type="similarity">
    <text evidence="3">Belongs to the histone H3 family.</text>
</comment>
<dbReference type="OrthoDB" id="7167860at2759"/>
<dbReference type="GO" id="GO:0046982">
    <property type="term" value="F:protein heterodimerization activity"/>
    <property type="evidence" value="ECO:0007669"/>
    <property type="project" value="InterPro"/>
</dbReference>
<evidence type="ECO:0000313" key="12">
    <source>
        <dbReference type="Proteomes" id="UP000663829"/>
    </source>
</evidence>
<dbReference type="SMART" id="SM00428">
    <property type="entry name" value="H3"/>
    <property type="match status" value="1"/>
</dbReference>
<dbReference type="Gene3D" id="1.10.20.10">
    <property type="entry name" value="Histone, subunit A"/>
    <property type="match status" value="1"/>
</dbReference>
<dbReference type="Proteomes" id="UP000681722">
    <property type="component" value="Unassembled WGS sequence"/>
</dbReference>
<dbReference type="SUPFAM" id="SSF47113">
    <property type="entry name" value="Histone-fold"/>
    <property type="match status" value="1"/>
</dbReference>
<dbReference type="EMBL" id="CAJOBC010092568">
    <property type="protein sequence ID" value="CAF4410333.1"/>
    <property type="molecule type" value="Genomic_DNA"/>
</dbReference>
<evidence type="ECO:0000256" key="8">
    <source>
        <dbReference type="SAM" id="MobiDB-lite"/>
    </source>
</evidence>
<dbReference type="EMBL" id="CAJNOQ010026907">
    <property type="protein sequence ID" value="CAF1549424.1"/>
    <property type="molecule type" value="Genomic_DNA"/>
</dbReference>
<keyword evidence="7" id="KW-0544">Nucleosome core</keyword>
<feature type="domain" description="Core Histone H2A/H2B/H3" evidence="9">
    <location>
        <begin position="17"/>
        <end position="100"/>
    </location>
</feature>
<dbReference type="Proteomes" id="UP000663829">
    <property type="component" value="Unassembled WGS sequence"/>
</dbReference>
<dbReference type="InterPro" id="IPR000164">
    <property type="entry name" value="Histone_H3/CENP-A"/>
</dbReference>
<evidence type="ECO:0000256" key="3">
    <source>
        <dbReference type="ARBA" id="ARBA00010343"/>
    </source>
</evidence>
<evidence type="ECO:0000256" key="2">
    <source>
        <dbReference type="ARBA" id="ARBA00004286"/>
    </source>
</evidence>
<evidence type="ECO:0000256" key="4">
    <source>
        <dbReference type="ARBA" id="ARBA00022454"/>
    </source>
</evidence>
<evidence type="ECO:0000313" key="10">
    <source>
        <dbReference type="EMBL" id="CAF1549424.1"/>
    </source>
</evidence>